<keyword evidence="2" id="KW-1133">Transmembrane helix</keyword>
<proteinExistence type="predicted"/>
<feature type="transmembrane region" description="Helical" evidence="2">
    <location>
        <begin position="53"/>
        <end position="74"/>
    </location>
</feature>
<gene>
    <name evidence="3" type="ORF">NLI96_g5497</name>
</gene>
<dbReference type="AlphaFoldDB" id="A0AAD5V4M9"/>
<evidence type="ECO:0000256" key="2">
    <source>
        <dbReference type="SAM" id="Phobius"/>
    </source>
</evidence>
<keyword evidence="4" id="KW-1185">Reference proteome</keyword>
<feature type="transmembrane region" description="Helical" evidence="2">
    <location>
        <begin position="119"/>
        <end position="142"/>
    </location>
</feature>
<accession>A0AAD5V4M9</accession>
<evidence type="ECO:0000313" key="3">
    <source>
        <dbReference type="EMBL" id="KAJ3484655.1"/>
    </source>
</evidence>
<evidence type="ECO:0000256" key="1">
    <source>
        <dbReference type="SAM" id="MobiDB-lite"/>
    </source>
</evidence>
<feature type="transmembrane region" description="Helical" evidence="2">
    <location>
        <begin position="190"/>
        <end position="208"/>
    </location>
</feature>
<name>A0AAD5V4M9_9APHY</name>
<comment type="caution">
    <text evidence="3">The sequence shown here is derived from an EMBL/GenBank/DDBJ whole genome shotgun (WGS) entry which is preliminary data.</text>
</comment>
<evidence type="ECO:0000313" key="4">
    <source>
        <dbReference type="Proteomes" id="UP001212997"/>
    </source>
</evidence>
<feature type="transmembrane region" description="Helical" evidence="2">
    <location>
        <begin position="86"/>
        <end position="107"/>
    </location>
</feature>
<feature type="transmembrane region" description="Helical" evidence="2">
    <location>
        <begin position="163"/>
        <end position="184"/>
    </location>
</feature>
<feature type="transmembrane region" description="Helical" evidence="2">
    <location>
        <begin position="16"/>
        <end position="33"/>
    </location>
</feature>
<protein>
    <submittedName>
        <fullName evidence="3">Uncharacterized protein</fullName>
    </submittedName>
</protein>
<organism evidence="3 4">
    <name type="scientific">Meripilus lineatus</name>
    <dbReference type="NCBI Taxonomy" id="2056292"/>
    <lineage>
        <taxon>Eukaryota</taxon>
        <taxon>Fungi</taxon>
        <taxon>Dikarya</taxon>
        <taxon>Basidiomycota</taxon>
        <taxon>Agaricomycotina</taxon>
        <taxon>Agaricomycetes</taxon>
        <taxon>Polyporales</taxon>
        <taxon>Meripilaceae</taxon>
        <taxon>Meripilus</taxon>
    </lineage>
</organism>
<keyword evidence="2" id="KW-0472">Membrane</keyword>
<sequence>MVDWVSPEEIMFERQAFVKVIHVFAGVYFWEFLTSLDFEWSFVCGKKRFSWYMVPYFSARWIALGVMIALMAVWSMDRRCVVPLTLLMLGQWGVIIWAIHGAGASWIPGEGCTRQSMSLTAQLATLLYSLGFDFIVMVLCAYKLVGPLRSHSRLMNLLFRDGLIYFVIVFLGTLPSAVLVALNLNPVMNVMVLTPSLYISLIAACRVVRRLSNFSAIDPALHPSMSTPLTEQSKIVFRPREALSNPPSDPQIKASLWSPA</sequence>
<keyword evidence="2" id="KW-0812">Transmembrane</keyword>
<reference evidence="3" key="1">
    <citation type="submission" date="2022-07" db="EMBL/GenBank/DDBJ databases">
        <title>Genome Sequence of Physisporinus lineatus.</title>
        <authorList>
            <person name="Buettner E."/>
        </authorList>
    </citation>
    <scope>NUCLEOTIDE SEQUENCE</scope>
    <source>
        <strain evidence="3">VT162</strain>
    </source>
</reference>
<dbReference type="Proteomes" id="UP001212997">
    <property type="component" value="Unassembled WGS sequence"/>
</dbReference>
<dbReference type="EMBL" id="JANAWD010000181">
    <property type="protein sequence ID" value="KAJ3484655.1"/>
    <property type="molecule type" value="Genomic_DNA"/>
</dbReference>
<feature type="region of interest" description="Disordered" evidence="1">
    <location>
        <begin position="241"/>
        <end position="260"/>
    </location>
</feature>